<keyword evidence="1" id="KW-1133">Transmembrane helix</keyword>
<dbReference type="RefSeq" id="WP_380913983.1">
    <property type="nucleotide sequence ID" value="NZ_JBHTLS010000134.1"/>
</dbReference>
<keyword evidence="1" id="KW-0472">Membrane</keyword>
<evidence type="ECO:0000313" key="2">
    <source>
        <dbReference type="EMBL" id="MFD1106898.1"/>
    </source>
</evidence>
<comment type="caution">
    <text evidence="2">The sequence shown here is derived from an EMBL/GenBank/DDBJ whole genome shotgun (WGS) entry which is preliminary data.</text>
</comment>
<keyword evidence="3" id="KW-1185">Reference proteome</keyword>
<accession>A0ABW3P6G6</accession>
<dbReference type="Proteomes" id="UP001597203">
    <property type="component" value="Unassembled WGS sequence"/>
</dbReference>
<keyword evidence="1" id="KW-0812">Transmembrane</keyword>
<feature type="transmembrane region" description="Helical" evidence="1">
    <location>
        <begin position="35"/>
        <end position="53"/>
    </location>
</feature>
<reference evidence="3" key="1">
    <citation type="journal article" date="2019" name="Int. J. Syst. Evol. Microbiol.">
        <title>The Global Catalogue of Microorganisms (GCM) 10K type strain sequencing project: providing services to taxonomists for standard genome sequencing and annotation.</title>
        <authorList>
            <consortium name="The Broad Institute Genomics Platform"/>
            <consortium name="The Broad Institute Genome Sequencing Center for Infectious Disease"/>
            <person name="Wu L."/>
            <person name="Ma J."/>
        </authorList>
    </citation>
    <scope>NUCLEOTIDE SEQUENCE [LARGE SCALE GENOMIC DNA]</scope>
    <source>
        <strain evidence="3">CCUG 54329</strain>
    </source>
</reference>
<protein>
    <submittedName>
        <fullName evidence="2">Uncharacterized protein</fullName>
    </submittedName>
</protein>
<gene>
    <name evidence="2" type="ORF">ACFQ24_18695</name>
</gene>
<name>A0ABW3P6G6_9SPHN</name>
<evidence type="ECO:0000256" key="1">
    <source>
        <dbReference type="SAM" id="Phobius"/>
    </source>
</evidence>
<proteinExistence type="predicted"/>
<organism evidence="2 3">
    <name type="scientific">Sphingobium olei</name>
    <dbReference type="NCBI Taxonomy" id="420955"/>
    <lineage>
        <taxon>Bacteria</taxon>
        <taxon>Pseudomonadati</taxon>
        <taxon>Pseudomonadota</taxon>
        <taxon>Alphaproteobacteria</taxon>
        <taxon>Sphingomonadales</taxon>
        <taxon>Sphingomonadaceae</taxon>
        <taxon>Sphingobium</taxon>
    </lineage>
</organism>
<sequence>MPARLILPPVMFGLVVLTLLTVGDAAFWTPRHALYELPARAITVAVLVGLWLVRAYKRLDR</sequence>
<evidence type="ECO:0000313" key="3">
    <source>
        <dbReference type="Proteomes" id="UP001597203"/>
    </source>
</evidence>
<dbReference type="EMBL" id="JBHTLS010000134">
    <property type="protein sequence ID" value="MFD1106898.1"/>
    <property type="molecule type" value="Genomic_DNA"/>
</dbReference>